<dbReference type="InterPro" id="IPR006094">
    <property type="entry name" value="Oxid_FAD_bind_N"/>
</dbReference>
<evidence type="ECO:0000313" key="20">
    <source>
        <dbReference type="Proteomes" id="UP000230790"/>
    </source>
</evidence>
<comment type="function">
    <text evidence="2 16">Cell wall formation.</text>
</comment>
<dbReference type="Gene3D" id="3.90.78.10">
    <property type="entry name" value="UDP-N-acetylenolpyruvoylglucosamine reductase, C-terminal domain"/>
    <property type="match status" value="1"/>
</dbReference>
<evidence type="ECO:0000256" key="1">
    <source>
        <dbReference type="ARBA" id="ARBA00001974"/>
    </source>
</evidence>
<keyword evidence="8 16" id="KW-0274">FAD</keyword>
<feature type="region of interest" description="Disordered" evidence="17">
    <location>
        <begin position="1"/>
        <end position="20"/>
    </location>
</feature>
<keyword evidence="6 16" id="KW-0132">Cell division</keyword>
<name>A0A2M8QDF6_9CHLR</name>
<dbReference type="GO" id="GO:0005829">
    <property type="term" value="C:cytosol"/>
    <property type="evidence" value="ECO:0007669"/>
    <property type="project" value="TreeGrafter"/>
</dbReference>
<feature type="active site" evidence="16">
    <location>
        <position position="170"/>
    </location>
</feature>
<protein>
    <recommendedName>
        <fullName evidence="16">UDP-N-acetylenolpyruvoylglucosamine reductase</fullName>
        <ecNumber evidence="16">1.3.1.98</ecNumber>
    </recommendedName>
    <alternativeName>
        <fullName evidence="16">UDP-N-acetylmuramate dehydrogenase</fullName>
    </alternativeName>
</protein>
<keyword evidence="9 16" id="KW-0521">NADP</keyword>
<feature type="active site" description="Proton donor" evidence="16">
    <location>
        <position position="223"/>
    </location>
</feature>
<dbReference type="SUPFAM" id="SSF56194">
    <property type="entry name" value="Uridine diphospho-N-Acetylenolpyruvylglucosamine reductase, MurB, C-terminal domain"/>
    <property type="match status" value="1"/>
</dbReference>
<dbReference type="InterPro" id="IPR016169">
    <property type="entry name" value="FAD-bd_PCMH_sub2"/>
</dbReference>
<evidence type="ECO:0000256" key="16">
    <source>
        <dbReference type="HAMAP-Rule" id="MF_00037"/>
    </source>
</evidence>
<keyword evidence="5 16" id="KW-0963">Cytoplasm</keyword>
<dbReference type="EC" id="1.3.1.98" evidence="16"/>
<proteinExistence type="inferred from homology"/>
<reference evidence="19 20" key="1">
    <citation type="submission" date="2017-11" db="EMBL/GenBank/DDBJ databases">
        <title>Evolution of Phototrophy in the Chloroflexi Phylum Driven by Horizontal Gene Transfer.</title>
        <authorList>
            <person name="Ward L.M."/>
            <person name="Hemp J."/>
            <person name="Shih P.M."/>
            <person name="Mcglynn S.E."/>
            <person name="Fischer W."/>
        </authorList>
    </citation>
    <scope>NUCLEOTIDE SEQUENCE [LARGE SCALE GENOMIC DNA]</scope>
    <source>
        <strain evidence="19">JP3_7</strain>
    </source>
</reference>
<dbReference type="EMBL" id="PGTN01000033">
    <property type="protein sequence ID" value="PJF47834.1"/>
    <property type="molecule type" value="Genomic_DNA"/>
</dbReference>
<dbReference type="InterPro" id="IPR011601">
    <property type="entry name" value="MurB_C"/>
</dbReference>
<evidence type="ECO:0000256" key="14">
    <source>
        <dbReference type="ARBA" id="ARBA00023316"/>
    </source>
</evidence>
<dbReference type="GO" id="GO:0008762">
    <property type="term" value="F:UDP-N-acetylmuramate dehydrogenase activity"/>
    <property type="evidence" value="ECO:0007669"/>
    <property type="project" value="UniProtKB-UniRule"/>
</dbReference>
<evidence type="ECO:0000259" key="18">
    <source>
        <dbReference type="PROSITE" id="PS51387"/>
    </source>
</evidence>
<dbReference type="GO" id="GO:0071555">
    <property type="term" value="P:cell wall organization"/>
    <property type="evidence" value="ECO:0007669"/>
    <property type="project" value="UniProtKB-KW"/>
</dbReference>
<keyword evidence="10 16" id="KW-0133">Cell shape</keyword>
<evidence type="ECO:0000256" key="15">
    <source>
        <dbReference type="ARBA" id="ARBA00048914"/>
    </source>
</evidence>
<evidence type="ECO:0000256" key="17">
    <source>
        <dbReference type="SAM" id="MobiDB-lite"/>
    </source>
</evidence>
<dbReference type="Pfam" id="PF01565">
    <property type="entry name" value="FAD_binding_4"/>
    <property type="match status" value="1"/>
</dbReference>
<comment type="catalytic activity">
    <reaction evidence="15 16">
        <text>UDP-N-acetyl-alpha-D-muramate + NADP(+) = UDP-N-acetyl-3-O-(1-carboxyvinyl)-alpha-D-glucosamine + NADPH + H(+)</text>
        <dbReference type="Rhea" id="RHEA:12248"/>
        <dbReference type="ChEBI" id="CHEBI:15378"/>
        <dbReference type="ChEBI" id="CHEBI:57783"/>
        <dbReference type="ChEBI" id="CHEBI:58349"/>
        <dbReference type="ChEBI" id="CHEBI:68483"/>
        <dbReference type="ChEBI" id="CHEBI:70757"/>
        <dbReference type="EC" id="1.3.1.98"/>
    </reaction>
</comment>
<evidence type="ECO:0000256" key="6">
    <source>
        <dbReference type="ARBA" id="ARBA00022618"/>
    </source>
</evidence>
<evidence type="ECO:0000256" key="4">
    <source>
        <dbReference type="ARBA" id="ARBA00004752"/>
    </source>
</evidence>
<dbReference type="SUPFAM" id="SSF56176">
    <property type="entry name" value="FAD-binding/transporter-associated domain-like"/>
    <property type="match status" value="1"/>
</dbReference>
<keyword evidence="13 16" id="KW-0131">Cell cycle</keyword>
<dbReference type="InterPro" id="IPR036635">
    <property type="entry name" value="MurB_C_sf"/>
</dbReference>
<dbReference type="InterPro" id="IPR016166">
    <property type="entry name" value="FAD-bd_PCMH"/>
</dbReference>
<dbReference type="Pfam" id="PF02873">
    <property type="entry name" value="MurB_C"/>
    <property type="match status" value="1"/>
</dbReference>
<dbReference type="Gene3D" id="3.30.465.10">
    <property type="match status" value="1"/>
</dbReference>
<keyword evidence="14 16" id="KW-0961">Cell wall biogenesis/degradation</keyword>
<evidence type="ECO:0000313" key="19">
    <source>
        <dbReference type="EMBL" id="PJF47834.1"/>
    </source>
</evidence>
<dbReference type="NCBIfam" id="NF010480">
    <property type="entry name" value="PRK13905.1"/>
    <property type="match status" value="1"/>
</dbReference>
<evidence type="ECO:0000256" key="11">
    <source>
        <dbReference type="ARBA" id="ARBA00022984"/>
    </source>
</evidence>
<accession>A0A2M8QDF6</accession>
<evidence type="ECO:0000256" key="3">
    <source>
        <dbReference type="ARBA" id="ARBA00004496"/>
    </source>
</evidence>
<dbReference type="PANTHER" id="PTHR21071:SF4">
    <property type="entry name" value="UDP-N-ACETYLENOLPYRUVOYLGLUCOSAMINE REDUCTASE"/>
    <property type="match status" value="1"/>
</dbReference>
<keyword evidence="7 16" id="KW-0285">Flavoprotein</keyword>
<keyword evidence="11 16" id="KW-0573">Peptidoglycan synthesis</keyword>
<evidence type="ECO:0000256" key="9">
    <source>
        <dbReference type="ARBA" id="ARBA00022857"/>
    </source>
</evidence>
<organism evidence="19 20">
    <name type="scientific">Candidatus Thermofonsia Clade 3 bacterium</name>
    <dbReference type="NCBI Taxonomy" id="2364212"/>
    <lineage>
        <taxon>Bacteria</taxon>
        <taxon>Bacillati</taxon>
        <taxon>Chloroflexota</taxon>
        <taxon>Candidatus Thermofontia</taxon>
        <taxon>Candidatus Thermofonsia Clade 3</taxon>
    </lineage>
</organism>
<dbReference type="Gene3D" id="3.30.43.10">
    <property type="entry name" value="Uridine Diphospho-n-acetylenolpyruvylglucosamine Reductase, domain 2"/>
    <property type="match status" value="1"/>
</dbReference>
<dbReference type="GO" id="GO:0009252">
    <property type="term" value="P:peptidoglycan biosynthetic process"/>
    <property type="evidence" value="ECO:0007669"/>
    <property type="project" value="UniProtKB-UniRule"/>
</dbReference>
<dbReference type="InterPro" id="IPR016167">
    <property type="entry name" value="FAD-bd_PCMH_sub1"/>
</dbReference>
<sequence>MSLNELQSRAKRNEPLSKHTTARIGGPADLLIEVRTTDELIAVAQRADEMGLPYLVLGGGANVLVSDAGVRGLVIINRAREVKFNLRGGRARVEVDSGVMLTTLARDCIERGLAGMEWAVSVPGTVGGGVIGNAGAHGADIASNLNLVRVMRRGQPPEYWTPRQLQFGYRTSALKRYAPANRPIVLSATFDLKLDYRGNLERRANEFIAKRKATQPSGASIGSMFKNPEGDYAGRLIEACGLKGKRIGGAMISDKHANFFINASGDARASDVKALIDLAHDAVLQRFGVDLELEIELVGEWSAAALGAGKLRGGSQASEIEHE</sequence>
<dbReference type="NCBIfam" id="TIGR00179">
    <property type="entry name" value="murB"/>
    <property type="match status" value="1"/>
</dbReference>
<dbReference type="InterPro" id="IPR003170">
    <property type="entry name" value="MurB"/>
</dbReference>
<comment type="pathway">
    <text evidence="4 16">Cell wall biogenesis; peptidoglycan biosynthesis.</text>
</comment>
<dbReference type="Proteomes" id="UP000230790">
    <property type="component" value="Unassembled WGS sequence"/>
</dbReference>
<feature type="domain" description="FAD-binding PCMH-type" evidence="18">
    <location>
        <begin position="23"/>
        <end position="195"/>
    </location>
</feature>
<keyword evidence="12 16" id="KW-0560">Oxidoreductase</keyword>
<evidence type="ECO:0000256" key="2">
    <source>
        <dbReference type="ARBA" id="ARBA00003921"/>
    </source>
</evidence>
<dbReference type="PANTHER" id="PTHR21071">
    <property type="entry name" value="UDP-N-ACETYLENOLPYRUVOYLGLUCOSAMINE REDUCTASE"/>
    <property type="match status" value="1"/>
</dbReference>
<evidence type="ECO:0000256" key="10">
    <source>
        <dbReference type="ARBA" id="ARBA00022960"/>
    </source>
</evidence>
<dbReference type="GO" id="GO:0071949">
    <property type="term" value="F:FAD binding"/>
    <property type="evidence" value="ECO:0007669"/>
    <property type="project" value="InterPro"/>
</dbReference>
<feature type="active site" evidence="16">
    <location>
        <position position="294"/>
    </location>
</feature>
<evidence type="ECO:0000256" key="8">
    <source>
        <dbReference type="ARBA" id="ARBA00022827"/>
    </source>
</evidence>
<comment type="caution">
    <text evidence="19">The sequence shown here is derived from an EMBL/GenBank/DDBJ whole genome shotgun (WGS) entry which is preliminary data.</text>
</comment>
<gene>
    <name evidence="16" type="primary">murB</name>
    <name evidence="19" type="ORF">CUN48_06530</name>
</gene>
<comment type="similarity">
    <text evidence="16">Belongs to the MurB family.</text>
</comment>
<evidence type="ECO:0000256" key="12">
    <source>
        <dbReference type="ARBA" id="ARBA00023002"/>
    </source>
</evidence>
<dbReference type="AlphaFoldDB" id="A0A2M8QDF6"/>
<comment type="subcellular location">
    <subcellularLocation>
        <location evidence="3 16">Cytoplasm</location>
    </subcellularLocation>
</comment>
<evidence type="ECO:0000256" key="5">
    <source>
        <dbReference type="ARBA" id="ARBA00022490"/>
    </source>
</evidence>
<evidence type="ECO:0000256" key="7">
    <source>
        <dbReference type="ARBA" id="ARBA00022630"/>
    </source>
</evidence>
<dbReference type="GO" id="GO:0051301">
    <property type="term" value="P:cell division"/>
    <property type="evidence" value="ECO:0007669"/>
    <property type="project" value="UniProtKB-KW"/>
</dbReference>
<dbReference type="UniPathway" id="UPA00219"/>
<dbReference type="GO" id="GO:0008360">
    <property type="term" value="P:regulation of cell shape"/>
    <property type="evidence" value="ECO:0007669"/>
    <property type="project" value="UniProtKB-KW"/>
</dbReference>
<dbReference type="PROSITE" id="PS51387">
    <property type="entry name" value="FAD_PCMH"/>
    <property type="match status" value="1"/>
</dbReference>
<evidence type="ECO:0000256" key="13">
    <source>
        <dbReference type="ARBA" id="ARBA00023306"/>
    </source>
</evidence>
<dbReference type="HAMAP" id="MF_00037">
    <property type="entry name" value="MurB"/>
    <property type="match status" value="1"/>
</dbReference>
<comment type="cofactor">
    <cofactor evidence="1 16">
        <name>FAD</name>
        <dbReference type="ChEBI" id="CHEBI:57692"/>
    </cofactor>
</comment>
<dbReference type="InterPro" id="IPR036318">
    <property type="entry name" value="FAD-bd_PCMH-like_sf"/>
</dbReference>